<dbReference type="InterPro" id="IPR023210">
    <property type="entry name" value="NADP_OxRdtase_dom"/>
</dbReference>
<feature type="region of interest" description="Disordered" evidence="7">
    <location>
        <begin position="1"/>
        <end position="21"/>
    </location>
</feature>
<organism evidence="9 10">
    <name type="scientific">Microdochium trichocladiopsis</name>
    <dbReference type="NCBI Taxonomy" id="1682393"/>
    <lineage>
        <taxon>Eukaryota</taxon>
        <taxon>Fungi</taxon>
        <taxon>Dikarya</taxon>
        <taxon>Ascomycota</taxon>
        <taxon>Pezizomycotina</taxon>
        <taxon>Sordariomycetes</taxon>
        <taxon>Xylariomycetidae</taxon>
        <taxon>Xylariales</taxon>
        <taxon>Microdochiaceae</taxon>
        <taxon>Microdochium</taxon>
    </lineage>
</organism>
<evidence type="ECO:0000259" key="8">
    <source>
        <dbReference type="Pfam" id="PF00248"/>
    </source>
</evidence>
<evidence type="ECO:0000256" key="3">
    <source>
        <dbReference type="ARBA" id="ARBA00023002"/>
    </source>
</evidence>
<dbReference type="GO" id="GO:0016652">
    <property type="term" value="F:oxidoreductase activity, acting on NAD(P)H as acceptor"/>
    <property type="evidence" value="ECO:0007669"/>
    <property type="project" value="InterPro"/>
</dbReference>
<dbReference type="AlphaFoldDB" id="A0A9P8XQN1"/>
<keyword evidence="10" id="KW-1185">Reference proteome</keyword>
<protein>
    <submittedName>
        <fullName evidence="9">Aldo/keto reductase</fullName>
    </submittedName>
</protein>
<dbReference type="OrthoDB" id="416253at2759"/>
<dbReference type="CDD" id="cd19120">
    <property type="entry name" value="AKR_AKR3C2-3"/>
    <property type="match status" value="1"/>
</dbReference>
<evidence type="ECO:0000256" key="6">
    <source>
        <dbReference type="PIRSR" id="PIRSR000097-3"/>
    </source>
</evidence>
<proteinExistence type="inferred from homology"/>
<dbReference type="GO" id="GO:0016616">
    <property type="term" value="F:oxidoreductase activity, acting on the CH-OH group of donors, NAD or NADP as acceptor"/>
    <property type="evidence" value="ECO:0007669"/>
    <property type="project" value="UniProtKB-ARBA"/>
</dbReference>
<evidence type="ECO:0000313" key="10">
    <source>
        <dbReference type="Proteomes" id="UP000756346"/>
    </source>
</evidence>
<dbReference type="GeneID" id="70190901"/>
<feature type="domain" description="NADP-dependent oxidoreductase" evidence="8">
    <location>
        <begin position="40"/>
        <end position="296"/>
    </location>
</feature>
<feature type="active site" description="Proton donor" evidence="4">
    <location>
        <position position="74"/>
    </location>
</feature>
<dbReference type="PROSITE" id="PS00062">
    <property type="entry name" value="ALDOKETO_REDUCTASE_2"/>
    <property type="match status" value="1"/>
</dbReference>
<reference evidence="9" key="1">
    <citation type="journal article" date="2021" name="Nat. Commun.">
        <title>Genetic determinants of endophytism in the Arabidopsis root mycobiome.</title>
        <authorList>
            <person name="Mesny F."/>
            <person name="Miyauchi S."/>
            <person name="Thiergart T."/>
            <person name="Pickel B."/>
            <person name="Atanasova L."/>
            <person name="Karlsson M."/>
            <person name="Huettel B."/>
            <person name="Barry K.W."/>
            <person name="Haridas S."/>
            <person name="Chen C."/>
            <person name="Bauer D."/>
            <person name="Andreopoulos W."/>
            <person name="Pangilinan J."/>
            <person name="LaButti K."/>
            <person name="Riley R."/>
            <person name="Lipzen A."/>
            <person name="Clum A."/>
            <person name="Drula E."/>
            <person name="Henrissat B."/>
            <person name="Kohler A."/>
            <person name="Grigoriev I.V."/>
            <person name="Martin F.M."/>
            <person name="Hacquard S."/>
        </authorList>
    </citation>
    <scope>NUCLEOTIDE SEQUENCE</scope>
    <source>
        <strain evidence="9">MPI-CAGE-CH-0230</strain>
    </source>
</reference>
<dbReference type="InterPro" id="IPR036812">
    <property type="entry name" value="NAD(P)_OxRdtase_dom_sf"/>
</dbReference>
<comment type="similarity">
    <text evidence="1">Belongs to the aldo/keto reductase family.</text>
</comment>
<evidence type="ECO:0000256" key="5">
    <source>
        <dbReference type="PIRSR" id="PIRSR000097-2"/>
    </source>
</evidence>
<name>A0A9P8XQN1_9PEZI</name>
<evidence type="ECO:0000313" key="9">
    <source>
        <dbReference type="EMBL" id="KAH7012204.1"/>
    </source>
</evidence>
<evidence type="ECO:0000256" key="1">
    <source>
        <dbReference type="ARBA" id="ARBA00007905"/>
    </source>
</evidence>
<dbReference type="EMBL" id="JAGTJQ010000015">
    <property type="protein sequence ID" value="KAH7012204.1"/>
    <property type="molecule type" value="Genomic_DNA"/>
</dbReference>
<dbReference type="SUPFAM" id="SSF51430">
    <property type="entry name" value="NAD(P)-linked oxidoreductase"/>
    <property type="match status" value="1"/>
</dbReference>
<comment type="caution">
    <text evidence="9">The sequence shown here is derived from an EMBL/GenBank/DDBJ whole genome shotgun (WGS) entry which is preliminary data.</text>
</comment>
<dbReference type="Gene3D" id="3.20.20.100">
    <property type="entry name" value="NADP-dependent oxidoreductase domain"/>
    <property type="match status" value="1"/>
</dbReference>
<dbReference type="PIRSF" id="PIRSF000097">
    <property type="entry name" value="AKR"/>
    <property type="match status" value="1"/>
</dbReference>
<dbReference type="Pfam" id="PF00248">
    <property type="entry name" value="Aldo_ket_red"/>
    <property type="match status" value="1"/>
</dbReference>
<feature type="site" description="Lowers pKa of active site Tyr" evidence="6">
    <location>
        <position position="99"/>
    </location>
</feature>
<dbReference type="Proteomes" id="UP000756346">
    <property type="component" value="Unassembled WGS sequence"/>
</dbReference>
<evidence type="ECO:0000256" key="2">
    <source>
        <dbReference type="ARBA" id="ARBA00022857"/>
    </source>
</evidence>
<dbReference type="RefSeq" id="XP_046004580.1">
    <property type="nucleotide sequence ID" value="XM_046161355.1"/>
</dbReference>
<evidence type="ECO:0000256" key="4">
    <source>
        <dbReference type="PIRSR" id="PIRSR000097-1"/>
    </source>
</evidence>
<keyword evidence="2" id="KW-0521">NADP</keyword>
<evidence type="ECO:0000256" key="7">
    <source>
        <dbReference type="SAM" id="MobiDB-lite"/>
    </source>
</evidence>
<keyword evidence="3" id="KW-0560">Oxidoreductase</keyword>
<dbReference type="PANTHER" id="PTHR43827">
    <property type="entry name" value="2,5-DIKETO-D-GLUCONIC ACID REDUCTASE"/>
    <property type="match status" value="1"/>
</dbReference>
<gene>
    <name evidence="9" type="ORF">B0I36DRAFT_389702</name>
</gene>
<dbReference type="PANTHER" id="PTHR43827:SF3">
    <property type="entry name" value="NADP-DEPENDENT OXIDOREDUCTASE DOMAIN-CONTAINING PROTEIN"/>
    <property type="match status" value="1"/>
</dbReference>
<dbReference type="InterPro" id="IPR018170">
    <property type="entry name" value="Aldo/ket_reductase_CS"/>
</dbReference>
<dbReference type="InterPro" id="IPR044494">
    <property type="entry name" value="AKR3C2/3"/>
</dbReference>
<feature type="binding site" evidence="5">
    <location>
        <position position="132"/>
    </location>
    <ligand>
        <name>substrate</name>
    </ligand>
</feature>
<dbReference type="FunFam" id="3.20.20.100:FF:000002">
    <property type="entry name" value="2,5-diketo-D-gluconic acid reductase A"/>
    <property type="match status" value="1"/>
</dbReference>
<accession>A0A9P8XQN1</accession>
<sequence>MNSIVSAFRSDPSGTPPKQHGAVPMLELNDGHKIPMLAYGLGTANSEYADDDVIKATTTAIKAGFFHLDGAEKYGNEKELGKAIAKSGIDRSALYVVTKLDNKPEHIGQVDKIFTGSLERLGLDYVDLYLVHHPAMAGGDPARLQSLWAEVEAVHASGRARSIGISNFLADDIEMLFSGGTNPPKVIPAINQVEFHPYYQRQEVVKACRDRGIAVSAYALLSPVIRVPDGPLHTSGLLAGLAKKYGVHEADVLLRWCIDQGIVAITTSSNETRINSYICNIPNFKLTPKEVEDISAKGGEAFHRCFWTNKFAEGDTR</sequence>
<dbReference type="PRINTS" id="PR00069">
    <property type="entry name" value="ALDKETRDTASE"/>
</dbReference>
<dbReference type="InterPro" id="IPR020471">
    <property type="entry name" value="AKR"/>
</dbReference>